<dbReference type="EMBL" id="QEAO01000009">
    <property type="protein sequence ID" value="TPX35263.1"/>
    <property type="molecule type" value="Genomic_DNA"/>
</dbReference>
<comment type="similarity">
    <text evidence="2">Belongs to the AB hydrolase superfamily. Epoxide hydrolase family.</text>
</comment>
<keyword evidence="1" id="KW-0378">Hydrolase</keyword>
<dbReference type="InterPro" id="IPR000073">
    <property type="entry name" value="AB_hydrolase_1"/>
</dbReference>
<dbReference type="InterPro" id="IPR000639">
    <property type="entry name" value="Epox_hydrolase-like"/>
</dbReference>
<name>A0A507CCJ8_9FUNG</name>
<dbReference type="PRINTS" id="PR00111">
    <property type="entry name" value="ABHYDROLASE"/>
</dbReference>
<dbReference type="AlphaFoldDB" id="A0A507CCJ8"/>
<accession>A0A507CCJ8</accession>
<dbReference type="Pfam" id="PF00561">
    <property type="entry name" value="Abhydrolase_1"/>
    <property type="match status" value="1"/>
</dbReference>
<dbReference type="SUPFAM" id="SSF53474">
    <property type="entry name" value="alpha/beta-Hydrolases"/>
    <property type="match status" value="1"/>
</dbReference>
<dbReference type="PRINTS" id="PR00412">
    <property type="entry name" value="EPOXHYDRLASE"/>
</dbReference>
<reference evidence="4 5" key="1">
    <citation type="journal article" date="2019" name="Sci. Rep.">
        <title>Comparative genomics of chytrid fungi reveal insights into the obligate biotrophic and pathogenic lifestyle of Synchytrium endobioticum.</title>
        <authorList>
            <person name="van de Vossenberg B.T.L.H."/>
            <person name="Warris S."/>
            <person name="Nguyen H.D.T."/>
            <person name="van Gent-Pelzer M.P.E."/>
            <person name="Joly D.L."/>
            <person name="van de Geest H.C."/>
            <person name="Bonants P.J.M."/>
            <person name="Smith D.S."/>
            <person name="Levesque C.A."/>
            <person name="van der Lee T.A.J."/>
        </authorList>
    </citation>
    <scope>NUCLEOTIDE SEQUENCE [LARGE SCALE GENOMIC DNA]</scope>
    <source>
        <strain evidence="4 5">JEL517</strain>
    </source>
</reference>
<dbReference type="GeneID" id="42003496"/>
<dbReference type="GO" id="GO:0016787">
    <property type="term" value="F:hydrolase activity"/>
    <property type="evidence" value="ECO:0007669"/>
    <property type="project" value="UniProtKB-KW"/>
</dbReference>
<protein>
    <recommendedName>
        <fullName evidence="3">AB hydrolase-1 domain-containing protein</fullName>
    </recommendedName>
</protein>
<dbReference type="OrthoDB" id="408373at2759"/>
<gene>
    <name evidence="4" type="ORF">SmJEL517_g02271</name>
</gene>
<dbReference type="PANTHER" id="PTHR43329">
    <property type="entry name" value="EPOXIDE HYDROLASE"/>
    <property type="match status" value="1"/>
</dbReference>
<evidence type="ECO:0000259" key="3">
    <source>
        <dbReference type="Pfam" id="PF00561"/>
    </source>
</evidence>
<feature type="domain" description="AB hydrolase-1" evidence="3">
    <location>
        <begin position="40"/>
        <end position="314"/>
    </location>
</feature>
<evidence type="ECO:0000313" key="5">
    <source>
        <dbReference type="Proteomes" id="UP000319731"/>
    </source>
</evidence>
<evidence type="ECO:0000313" key="4">
    <source>
        <dbReference type="EMBL" id="TPX35263.1"/>
    </source>
</evidence>
<organism evidence="4 5">
    <name type="scientific">Synchytrium microbalum</name>
    <dbReference type="NCBI Taxonomy" id="1806994"/>
    <lineage>
        <taxon>Eukaryota</taxon>
        <taxon>Fungi</taxon>
        <taxon>Fungi incertae sedis</taxon>
        <taxon>Chytridiomycota</taxon>
        <taxon>Chytridiomycota incertae sedis</taxon>
        <taxon>Chytridiomycetes</taxon>
        <taxon>Synchytriales</taxon>
        <taxon>Synchytriaceae</taxon>
        <taxon>Synchytrium</taxon>
    </lineage>
</organism>
<comment type="caution">
    <text evidence="4">The sequence shown here is derived from an EMBL/GenBank/DDBJ whole genome shotgun (WGS) entry which is preliminary data.</text>
</comment>
<proteinExistence type="inferred from homology"/>
<keyword evidence="5" id="KW-1185">Reference proteome</keyword>
<dbReference type="RefSeq" id="XP_031025790.1">
    <property type="nucleotide sequence ID" value="XM_031168199.1"/>
</dbReference>
<dbReference type="InterPro" id="IPR029058">
    <property type="entry name" value="AB_hydrolase_fold"/>
</dbReference>
<evidence type="ECO:0000256" key="2">
    <source>
        <dbReference type="ARBA" id="ARBA00038334"/>
    </source>
</evidence>
<evidence type="ECO:0000256" key="1">
    <source>
        <dbReference type="ARBA" id="ARBA00022801"/>
    </source>
</evidence>
<dbReference type="Proteomes" id="UP000319731">
    <property type="component" value="Unassembled WGS sequence"/>
</dbReference>
<dbReference type="Gene3D" id="3.40.50.1820">
    <property type="entry name" value="alpha/beta hydrolase"/>
    <property type="match status" value="1"/>
</dbReference>
<sequence>MDPLKPDETFNHQFAYSSKGHGGQRLRIHYVDQGPKNGDVIVCLHGFPGLWYDFRYQIPALVQKGYRVFSFDLPGYGQSDAPTANDHESLKIYSFKSVGAIVLDIVESVAGAKQVILLQHDWGGALGYRMALHYPDRIKGIMSVCTPYQPPSSEYIPLQVMVDKYLPQFDYQLWYEKPETDAELEANVEFFFRGTMRGKEESPGIMRIPPSGLHNVPRDIKLSKYISRQELDYYVRHYTQRKFHGSLNWYRTRKINFDDELSLPKTLPIPVLMVVAMHDPSLKPAMAEIMKDKKLVPQLTMKQVDSSHWVMWEAKAVLNSILSQWLDDNKAKLADSSKNKL</sequence>
<dbReference type="STRING" id="1806994.A0A507CCJ8"/>